<evidence type="ECO:0000256" key="7">
    <source>
        <dbReference type="ARBA" id="ARBA00023136"/>
    </source>
</evidence>
<evidence type="ECO:0000256" key="5">
    <source>
        <dbReference type="ARBA" id="ARBA00022692"/>
    </source>
</evidence>
<dbReference type="Gene3D" id="1.10.3470.10">
    <property type="entry name" value="ABC transporter involved in vitamin B12 uptake, BtuC"/>
    <property type="match status" value="1"/>
</dbReference>
<comment type="similarity">
    <text evidence="2">Belongs to the binding-protein-dependent transport system permease family. FecCD subfamily.</text>
</comment>
<evidence type="ECO:0000256" key="1">
    <source>
        <dbReference type="ARBA" id="ARBA00004651"/>
    </source>
</evidence>
<dbReference type="AlphaFoldDB" id="A0A9D9N216"/>
<comment type="caution">
    <text evidence="9">The sequence shown here is derived from an EMBL/GenBank/DDBJ whole genome shotgun (WGS) entry which is preliminary data.</text>
</comment>
<evidence type="ECO:0000256" key="8">
    <source>
        <dbReference type="SAM" id="Phobius"/>
    </source>
</evidence>
<feature type="transmembrane region" description="Helical" evidence="8">
    <location>
        <begin position="256"/>
        <end position="275"/>
    </location>
</feature>
<keyword evidence="3" id="KW-0813">Transport</keyword>
<gene>
    <name evidence="9" type="ORF">IAA81_03595</name>
</gene>
<dbReference type="InterPro" id="IPR037294">
    <property type="entry name" value="ABC_BtuC-like"/>
</dbReference>
<dbReference type="FunFam" id="1.10.3470.10:FF:000001">
    <property type="entry name" value="Vitamin B12 ABC transporter permease BtuC"/>
    <property type="match status" value="1"/>
</dbReference>
<dbReference type="PANTHER" id="PTHR30472">
    <property type="entry name" value="FERRIC ENTEROBACTIN TRANSPORT SYSTEM PERMEASE PROTEIN"/>
    <property type="match status" value="1"/>
</dbReference>
<dbReference type="Proteomes" id="UP000823638">
    <property type="component" value="Unassembled WGS sequence"/>
</dbReference>
<feature type="transmembrane region" description="Helical" evidence="8">
    <location>
        <begin position="65"/>
        <end position="85"/>
    </location>
</feature>
<sequence length="344" mass="36430">MKTESSLLYFKAAGLCVFLIFSLVFSMLAGTEKIPAGDFFPALINYNPEDIYSVILFKIRLPRTLTAAVCGLLLGGTGAILQGFFRNPLADSGVLGLSSGAALGGVIGSTLISTSIGQYTFGGISTISLSAFAGALFCAIILLFFSRSGRKGNGTTLILAGTAISAIFTGLTSYILLLNTRELYKMFMWTLGSFNGKGWNDFFFILPAAFAAIGIMIFLSFRLDILISGEEKAVSLGMNLKTTTSLVLIAGSLGTAAAVCGGGIIGFIGLTAPHITRRIFSSRHRILVPLSMITGSILILVSDSLSRIIAPPSEIPLGIITSLTGAPVFIWILLSYQRKDKYGN</sequence>
<dbReference type="PANTHER" id="PTHR30472:SF25">
    <property type="entry name" value="ABC TRANSPORTER PERMEASE PROTEIN MJ0876-RELATED"/>
    <property type="match status" value="1"/>
</dbReference>
<dbReference type="GO" id="GO:0005886">
    <property type="term" value="C:plasma membrane"/>
    <property type="evidence" value="ECO:0007669"/>
    <property type="project" value="UniProtKB-SubCell"/>
</dbReference>
<feature type="transmembrane region" description="Helical" evidence="8">
    <location>
        <begin position="315"/>
        <end position="334"/>
    </location>
</feature>
<evidence type="ECO:0000256" key="3">
    <source>
        <dbReference type="ARBA" id="ARBA00022448"/>
    </source>
</evidence>
<evidence type="ECO:0000313" key="10">
    <source>
        <dbReference type="Proteomes" id="UP000823638"/>
    </source>
</evidence>
<dbReference type="CDD" id="cd06550">
    <property type="entry name" value="TM_ABC_iron-siderophores_like"/>
    <property type="match status" value="1"/>
</dbReference>
<comment type="subcellular location">
    <subcellularLocation>
        <location evidence="1">Cell membrane</location>
        <topology evidence="1">Multi-pass membrane protein</topology>
    </subcellularLocation>
</comment>
<dbReference type="Pfam" id="PF01032">
    <property type="entry name" value="FecCD"/>
    <property type="match status" value="1"/>
</dbReference>
<keyword evidence="6 8" id="KW-1133">Transmembrane helix</keyword>
<name>A0A9D9N216_9SPIR</name>
<feature type="transmembrane region" description="Helical" evidence="8">
    <location>
        <begin position="124"/>
        <end position="145"/>
    </location>
</feature>
<organism evidence="9 10">
    <name type="scientific">Candidatus Gallitreponema excrementavium</name>
    <dbReference type="NCBI Taxonomy" id="2840840"/>
    <lineage>
        <taxon>Bacteria</taxon>
        <taxon>Pseudomonadati</taxon>
        <taxon>Spirochaetota</taxon>
        <taxon>Spirochaetia</taxon>
        <taxon>Spirochaetales</taxon>
        <taxon>Candidatus Gallitreponema</taxon>
    </lineage>
</organism>
<evidence type="ECO:0000256" key="4">
    <source>
        <dbReference type="ARBA" id="ARBA00022475"/>
    </source>
</evidence>
<reference evidence="9" key="2">
    <citation type="journal article" date="2021" name="PeerJ">
        <title>Extensive microbial diversity within the chicken gut microbiome revealed by metagenomics and culture.</title>
        <authorList>
            <person name="Gilroy R."/>
            <person name="Ravi A."/>
            <person name="Getino M."/>
            <person name="Pursley I."/>
            <person name="Horton D.L."/>
            <person name="Alikhan N.F."/>
            <person name="Baker D."/>
            <person name="Gharbi K."/>
            <person name="Hall N."/>
            <person name="Watson M."/>
            <person name="Adriaenssens E.M."/>
            <person name="Foster-Nyarko E."/>
            <person name="Jarju S."/>
            <person name="Secka A."/>
            <person name="Antonio M."/>
            <person name="Oren A."/>
            <person name="Chaudhuri R.R."/>
            <person name="La Ragione R."/>
            <person name="Hildebrand F."/>
            <person name="Pallen M.J."/>
        </authorList>
    </citation>
    <scope>NUCLEOTIDE SEQUENCE</scope>
    <source>
        <strain evidence="9">10532</strain>
    </source>
</reference>
<dbReference type="InterPro" id="IPR000522">
    <property type="entry name" value="ABC_transptr_permease_BtuC"/>
</dbReference>
<dbReference type="SUPFAM" id="SSF81345">
    <property type="entry name" value="ABC transporter involved in vitamin B12 uptake, BtuC"/>
    <property type="match status" value="1"/>
</dbReference>
<feature type="transmembrane region" description="Helical" evidence="8">
    <location>
        <begin position="157"/>
        <end position="178"/>
    </location>
</feature>
<keyword evidence="5 8" id="KW-0812">Transmembrane</keyword>
<evidence type="ECO:0000256" key="2">
    <source>
        <dbReference type="ARBA" id="ARBA00007935"/>
    </source>
</evidence>
<keyword evidence="7 8" id="KW-0472">Membrane</keyword>
<evidence type="ECO:0000256" key="6">
    <source>
        <dbReference type="ARBA" id="ARBA00022989"/>
    </source>
</evidence>
<feature type="transmembrane region" description="Helical" evidence="8">
    <location>
        <begin position="287"/>
        <end position="309"/>
    </location>
</feature>
<proteinExistence type="inferred from homology"/>
<keyword evidence="4" id="KW-1003">Cell membrane</keyword>
<reference evidence="9" key="1">
    <citation type="submission" date="2020-10" db="EMBL/GenBank/DDBJ databases">
        <authorList>
            <person name="Gilroy R."/>
        </authorList>
    </citation>
    <scope>NUCLEOTIDE SEQUENCE</scope>
    <source>
        <strain evidence="9">10532</strain>
    </source>
</reference>
<evidence type="ECO:0000313" key="9">
    <source>
        <dbReference type="EMBL" id="MBO8457295.1"/>
    </source>
</evidence>
<dbReference type="EMBL" id="JADIMM010000051">
    <property type="protein sequence ID" value="MBO8457295.1"/>
    <property type="molecule type" value="Genomic_DNA"/>
</dbReference>
<feature type="transmembrane region" description="Helical" evidence="8">
    <location>
        <begin position="7"/>
        <end position="29"/>
    </location>
</feature>
<accession>A0A9D9N216</accession>
<protein>
    <submittedName>
        <fullName evidence="9">Iron ABC transporter permease</fullName>
    </submittedName>
</protein>
<feature type="transmembrane region" description="Helical" evidence="8">
    <location>
        <begin position="198"/>
        <end position="221"/>
    </location>
</feature>
<feature type="transmembrane region" description="Helical" evidence="8">
    <location>
        <begin position="92"/>
        <end position="112"/>
    </location>
</feature>
<dbReference type="GO" id="GO:0022857">
    <property type="term" value="F:transmembrane transporter activity"/>
    <property type="evidence" value="ECO:0007669"/>
    <property type="project" value="InterPro"/>
</dbReference>